<sequence length="65" mass="6841">MVVLALLIGVPSVGSAAAEKPWRLGKATVSDTQLELPLMGSSFGASDSARVHRSGQKRISVFFPD</sequence>
<gene>
    <name evidence="1" type="ORF">METZ01_LOCUS430967</name>
</gene>
<organism evidence="1">
    <name type="scientific">marine metagenome</name>
    <dbReference type="NCBI Taxonomy" id="408172"/>
    <lineage>
        <taxon>unclassified sequences</taxon>
        <taxon>metagenomes</taxon>
        <taxon>ecological metagenomes</taxon>
    </lineage>
</organism>
<protein>
    <submittedName>
        <fullName evidence="1">Uncharacterized protein</fullName>
    </submittedName>
</protein>
<name>A0A382Y4C9_9ZZZZ</name>
<evidence type="ECO:0000313" key="1">
    <source>
        <dbReference type="EMBL" id="SVD78113.1"/>
    </source>
</evidence>
<dbReference type="EMBL" id="UINC01172832">
    <property type="protein sequence ID" value="SVD78113.1"/>
    <property type="molecule type" value="Genomic_DNA"/>
</dbReference>
<proteinExistence type="predicted"/>
<dbReference type="AlphaFoldDB" id="A0A382Y4C9"/>
<feature type="non-terminal residue" evidence="1">
    <location>
        <position position="65"/>
    </location>
</feature>
<accession>A0A382Y4C9</accession>
<reference evidence="1" key="1">
    <citation type="submission" date="2018-05" db="EMBL/GenBank/DDBJ databases">
        <authorList>
            <person name="Lanie J.A."/>
            <person name="Ng W.-L."/>
            <person name="Kazmierczak K.M."/>
            <person name="Andrzejewski T.M."/>
            <person name="Davidsen T.M."/>
            <person name="Wayne K.J."/>
            <person name="Tettelin H."/>
            <person name="Glass J.I."/>
            <person name="Rusch D."/>
            <person name="Podicherti R."/>
            <person name="Tsui H.-C.T."/>
            <person name="Winkler M.E."/>
        </authorList>
    </citation>
    <scope>NUCLEOTIDE SEQUENCE</scope>
</reference>